<dbReference type="SUPFAM" id="SSF54593">
    <property type="entry name" value="Glyoxalase/Bleomycin resistance protein/Dihydroxybiphenyl dioxygenase"/>
    <property type="match status" value="1"/>
</dbReference>
<evidence type="ECO:0000313" key="3">
    <source>
        <dbReference type="Proteomes" id="UP000317944"/>
    </source>
</evidence>
<dbReference type="AlphaFoldDB" id="A0A544UQB6"/>
<dbReference type="Gene3D" id="3.10.180.10">
    <property type="entry name" value="2,3-Dihydroxybiphenyl 1,2-Dioxygenase, domain 1"/>
    <property type="match status" value="1"/>
</dbReference>
<dbReference type="OrthoDB" id="2608626at2"/>
<name>A0A544UQB6_LYSSH</name>
<dbReference type="RefSeq" id="WP_142508121.1">
    <property type="nucleotide sequence ID" value="NZ_SADV01000004.1"/>
</dbReference>
<dbReference type="InterPro" id="IPR029068">
    <property type="entry name" value="Glyas_Bleomycin-R_OHBP_Dase"/>
</dbReference>
<dbReference type="Pfam" id="PF00903">
    <property type="entry name" value="Glyoxalase"/>
    <property type="match status" value="1"/>
</dbReference>
<organism evidence="2 3">
    <name type="scientific">Lysinibacillus sphaericus</name>
    <name type="common">Bacillus sphaericus</name>
    <dbReference type="NCBI Taxonomy" id="1421"/>
    <lineage>
        <taxon>Bacteria</taxon>
        <taxon>Bacillati</taxon>
        <taxon>Bacillota</taxon>
        <taxon>Bacilli</taxon>
        <taxon>Bacillales</taxon>
        <taxon>Bacillaceae</taxon>
        <taxon>Lysinibacillus</taxon>
    </lineage>
</organism>
<feature type="domain" description="Glyoxalase/fosfomycin resistance/dioxygenase" evidence="1">
    <location>
        <begin position="17"/>
        <end position="96"/>
    </location>
</feature>
<evidence type="ECO:0000259" key="1">
    <source>
        <dbReference type="Pfam" id="PF00903"/>
    </source>
</evidence>
<protein>
    <submittedName>
        <fullName evidence="2">VOC family protein</fullName>
    </submittedName>
</protein>
<dbReference type="InterPro" id="IPR004360">
    <property type="entry name" value="Glyas_Fos-R_dOase_dom"/>
</dbReference>
<sequence>MKQFKLKTPKFQDDISFVAVLTPPEGYVVLLLVETKDHTTADFLRDGLLYQTFTLNCPDLDYTHTSLKNSGVEVSEIIWRGENAKYFVFTDPSGNLSLFLSV</sequence>
<accession>A0A544UQB6</accession>
<gene>
    <name evidence="2" type="ORF">C7Y47_07060</name>
</gene>
<proteinExistence type="predicted"/>
<dbReference type="EMBL" id="SADV01000004">
    <property type="protein sequence ID" value="TQR36033.1"/>
    <property type="molecule type" value="Genomic_DNA"/>
</dbReference>
<dbReference type="Proteomes" id="UP000317944">
    <property type="component" value="Unassembled WGS sequence"/>
</dbReference>
<reference evidence="2 3" key="1">
    <citation type="submission" date="2018-03" db="EMBL/GenBank/DDBJ databases">
        <title>Aerobic endospore-forming bacteria genome sequencing and assembly.</title>
        <authorList>
            <person name="Cavalcante D.A."/>
            <person name="Driks A."/>
            <person name="Putonti C."/>
            <person name="De-Souza M.T."/>
        </authorList>
    </citation>
    <scope>NUCLEOTIDE SEQUENCE [LARGE SCALE GENOMIC DNA]</scope>
    <source>
        <strain evidence="2 3">SDF0037</strain>
    </source>
</reference>
<comment type="caution">
    <text evidence="2">The sequence shown here is derived from an EMBL/GenBank/DDBJ whole genome shotgun (WGS) entry which is preliminary data.</text>
</comment>
<evidence type="ECO:0000313" key="2">
    <source>
        <dbReference type="EMBL" id="TQR36033.1"/>
    </source>
</evidence>